<dbReference type="AlphaFoldDB" id="A0A176QFT9"/>
<dbReference type="PRINTS" id="PR00455">
    <property type="entry name" value="HTHTETR"/>
</dbReference>
<name>A0A176QFT9_9MICO</name>
<sequence>MMREAILRAGLTTIGDRGYRHATTREICRRAGVSSGTFFHYFPTKADLLLALLDRGEDQPAAPDLRAFLDQVVAEAADPVVRAFVREVSTLAEVPGLAEVLEAEETGRRARLVAALETERAAGRAGTAVALEEQVRRVELLVAGYESLVATSEVDARALGRTLHEMARVTLATLAP</sequence>
<dbReference type="PROSITE" id="PS01081">
    <property type="entry name" value="HTH_TETR_1"/>
    <property type="match status" value="1"/>
</dbReference>
<dbReference type="Pfam" id="PF00440">
    <property type="entry name" value="TetR_N"/>
    <property type="match status" value="1"/>
</dbReference>
<dbReference type="SUPFAM" id="SSF46689">
    <property type="entry name" value="Homeodomain-like"/>
    <property type="match status" value="1"/>
</dbReference>
<gene>
    <name evidence="6" type="ORF">AWH69_01870</name>
</gene>
<feature type="domain" description="HTH tetR-type" evidence="5">
    <location>
        <begin position="1"/>
        <end position="60"/>
    </location>
</feature>
<accession>A0A176QFT9</accession>
<feature type="DNA-binding region" description="H-T-H motif" evidence="4">
    <location>
        <begin position="23"/>
        <end position="42"/>
    </location>
</feature>
<dbReference type="GO" id="GO:0000976">
    <property type="term" value="F:transcription cis-regulatory region binding"/>
    <property type="evidence" value="ECO:0007669"/>
    <property type="project" value="TreeGrafter"/>
</dbReference>
<protein>
    <recommendedName>
        <fullName evidence="5">HTH tetR-type domain-containing protein</fullName>
    </recommendedName>
</protein>
<dbReference type="Proteomes" id="UP000076976">
    <property type="component" value="Unassembled WGS sequence"/>
</dbReference>
<evidence type="ECO:0000256" key="3">
    <source>
        <dbReference type="ARBA" id="ARBA00023163"/>
    </source>
</evidence>
<evidence type="ECO:0000313" key="6">
    <source>
        <dbReference type="EMBL" id="OAB88573.1"/>
    </source>
</evidence>
<comment type="caution">
    <text evidence="6">The sequence shown here is derived from an EMBL/GenBank/DDBJ whole genome shotgun (WGS) entry which is preliminary data.</text>
</comment>
<dbReference type="STRING" id="262209.AWH69_01870"/>
<dbReference type="GO" id="GO:0003700">
    <property type="term" value="F:DNA-binding transcription factor activity"/>
    <property type="evidence" value="ECO:0007669"/>
    <property type="project" value="TreeGrafter"/>
</dbReference>
<organism evidence="6 7">
    <name type="scientific">Janibacter melonis</name>
    <dbReference type="NCBI Taxonomy" id="262209"/>
    <lineage>
        <taxon>Bacteria</taxon>
        <taxon>Bacillati</taxon>
        <taxon>Actinomycetota</taxon>
        <taxon>Actinomycetes</taxon>
        <taxon>Micrococcales</taxon>
        <taxon>Intrasporangiaceae</taxon>
        <taxon>Janibacter</taxon>
    </lineage>
</organism>
<evidence type="ECO:0000256" key="2">
    <source>
        <dbReference type="ARBA" id="ARBA00023125"/>
    </source>
</evidence>
<evidence type="ECO:0000259" key="5">
    <source>
        <dbReference type="PROSITE" id="PS50977"/>
    </source>
</evidence>
<dbReference type="InterPro" id="IPR023772">
    <property type="entry name" value="DNA-bd_HTH_TetR-type_CS"/>
</dbReference>
<dbReference type="PROSITE" id="PS50977">
    <property type="entry name" value="HTH_TETR_2"/>
    <property type="match status" value="1"/>
</dbReference>
<keyword evidence="2 4" id="KW-0238">DNA-binding</keyword>
<reference evidence="6 7" key="1">
    <citation type="submission" date="2016-01" db="EMBL/GenBank/DDBJ databases">
        <title>Janibacter melonis strain CD11_4 genome sequencing and assembly.</title>
        <authorList>
            <person name="Nair G.R."/>
            <person name="Kaur G."/>
            <person name="Chander A.M."/>
            <person name="Mayilraj S."/>
        </authorList>
    </citation>
    <scope>NUCLEOTIDE SEQUENCE [LARGE SCALE GENOMIC DNA]</scope>
    <source>
        <strain evidence="6 7">CD11-4</strain>
    </source>
</reference>
<dbReference type="PANTHER" id="PTHR30055">
    <property type="entry name" value="HTH-TYPE TRANSCRIPTIONAL REGULATOR RUTR"/>
    <property type="match status" value="1"/>
</dbReference>
<dbReference type="InterPro" id="IPR009057">
    <property type="entry name" value="Homeodomain-like_sf"/>
</dbReference>
<evidence type="ECO:0000256" key="4">
    <source>
        <dbReference type="PROSITE-ProRule" id="PRU00335"/>
    </source>
</evidence>
<dbReference type="InterPro" id="IPR050109">
    <property type="entry name" value="HTH-type_TetR-like_transc_reg"/>
</dbReference>
<dbReference type="EMBL" id="LQZG01000001">
    <property type="protein sequence ID" value="OAB88573.1"/>
    <property type="molecule type" value="Genomic_DNA"/>
</dbReference>
<keyword evidence="1" id="KW-0805">Transcription regulation</keyword>
<keyword evidence="3" id="KW-0804">Transcription</keyword>
<dbReference type="InterPro" id="IPR001647">
    <property type="entry name" value="HTH_TetR"/>
</dbReference>
<dbReference type="Gene3D" id="1.10.357.10">
    <property type="entry name" value="Tetracycline Repressor, domain 2"/>
    <property type="match status" value="1"/>
</dbReference>
<keyword evidence="7" id="KW-1185">Reference proteome</keyword>
<evidence type="ECO:0000256" key="1">
    <source>
        <dbReference type="ARBA" id="ARBA00023015"/>
    </source>
</evidence>
<proteinExistence type="predicted"/>
<evidence type="ECO:0000313" key="7">
    <source>
        <dbReference type="Proteomes" id="UP000076976"/>
    </source>
</evidence>
<dbReference type="PANTHER" id="PTHR30055:SF234">
    <property type="entry name" value="HTH-TYPE TRANSCRIPTIONAL REGULATOR BETI"/>
    <property type="match status" value="1"/>
</dbReference>